<evidence type="ECO:0000256" key="6">
    <source>
        <dbReference type="ARBA" id="ARBA00022723"/>
    </source>
</evidence>
<dbReference type="Pfam" id="PF00194">
    <property type="entry name" value="Carb_anhydrase"/>
    <property type="match status" value="1"/>
</dbReference>
<comment type="cofactor">
    <cofactor evidence="1 10">
        <name>Zn(2+)</name>
        <dbReference type="ChEBI" id="CHEBI:29105"/>
    </cofactor>
</comment>
<dbReference type="PANTHER" id="PTHR18952:SF265">
    <property type="entry name" value="CARBONIC ANHYDRASE"/>
    <property type="match status" value="1"/>
</dbReference>
<dbReference type="GO" id="GO:0008270">
    <property type="term" value="F:zinc ion binding"/>
    <property type="evidence" value="ECO:0007669"/>
    <property type="project" value="UniProtKB-UniRule"/>
</dbReference>
<reference evidence="12 13" key="1">
    <citation type="submission" date="2016-03" db="EMBL/GenBank/DDBJ databases">
        <authorList>
            <person name="Ploux O."/>
        </authorList>
    </citation>
    <scope>NUCLEOTIDE SEQUENCE [LARGE SCALE GENOMIC DNA]</scope>
    <source>
        <strain evidence="12 13">R-45371</strain>
    </source>
</reference>
<evidence type="ECO:0000256" key="9">
    <source>
        <dbReference type="ARBA" id="ARBA00048348"/>
    </source>
</evidence>
<dbReference type="InterPro" id="IPR041891">
    <property type="entry name" value="Alpha_CA_prokaryot-like"/>
</dbReference>
<dbReference type="EC" id="4.2.1.1" evidence="4 10"/>
<accession>A0A177MV65</accession>
<dbReference type="Gene3D" id="3.10.200.10">
    <property type="entry name" value="Alpha carbonic anhydrase"/>
    <property type="match status" value="1"/>
</dbReference>
<organism evidence="12 13">
    <name type="scientific">Methylomonas methanica</name>
    <dbReference type="NCBI Taxonomy" id="421"/>
    <lineage>
        <taxon>Bacteria</taxon>
        <taxon>Pseudomonadati</taxon>
        <taxon>Pseudomonadota</taxon>
        <taxon>Gammaproteobacteria</taxon>
        <taxon>Methylococcales</taxon>
        <taxon>Methylococcaceae</taxon>
        <taxon>Methylomonas</taxon>
    </lineage>
</organism>
<comment type="caution">
    <text evidence="12">The sequence shown here is derived from an EMBL/GenBank/DDBJ whole genome shotgun (WGS) entry which is preliminary data.</text>
</comment>
<keyword evidence="8 10" id="KW-0456">Lyase</keyword>
<evidence type="ECO:0000259" key="11">
    <source>
        <dbReference type="PROSITE" id="PS51144"/>
    </source>
</evidence>
<comment type="similarity">
    <text evidence="3 10">Belongs to the alpha-carbonic anhydrase family.</text>
</comment>
<evidence type="ECO:0000313" key="13">
    <source>
        <dbReference type="Proteomes" id="UP000077763"/>
    </source>
</evidence>
<proteinExistence type="inferred from homology"/>
<keyword evidence="6 10" id="KW-0479">Metal-binding</keyword>
<evidence type="ECO:0000256" key="8">
    <source>
        <dbReference type="ARBA" id="ARBA00023239"/>
    </source>
</evidence>
<dbReference type="Proteomes" id="UP000077763">
    <property type="component" value="Unassembled WGS sequence"/>
</dbReference>
<name>A0A177MV65_METMH</name>
<evidence type="ECO:0000256" key="3">
    <source>
        <dbReference type="ARBA" id="ARBA00010718"/>
    </source>
</evidence>
<keyword evidence="7 10" id="KW-0862">Zinc</keyword>
<evidence type="ECO:0000313" key="12">
    <source>
        <dbReference type="EMBL" id="OAI09606.1"/>
    </source>
</evidence>
<dbReference type="AlphaFoldDB" id="A0A177MV65"/>
<gene>
    <name evidence="12" type="ORF">A1353_04655</name>
</gene>
<comment type="catalytic activity">
    <reaction evidence="9 10">
        <text>hydrogencarbonate + H(+) = CO2 + H2O</text>
        <dbReference type="Rhea" id="RHEA:10748"/>
        <dbReference type="ChEBI" id="CHEBI:15377"/>
        <dbReference type="ChEBI" id="CHEBI:15378"/>
        <dbReference type="ChEBI" id="CHEBI:16526"/>
        <dbReference type="ChEBI" id="CHEBI:17544"/>
        <dbReference type="EC" id="4.2.1.1"/>
    </reaction>
</comment>
<protein>
    <recommendedName>
        <fullName evidence="5 10">Carbonic anhydrase</fullName>
        <ecNumber evidence="4 10">4.2.1.1</ecNumber>
    </recommendedName>
</protein>
<feature type="domain" description="Alpha-carbonic anhydrase" evidence="11">
    <location>
        <begin position="49"/>
        <end position="298"/>
    </location>
</feature>
<comment type="function">
    <text evidence="2 10">Reversible hydration of carbon dioxide.</text>
</comment>
<dbReference type="InterPro" id="IPR036398">
    <property type="entry name" value="CA_dom_sf"/>
</dbReference>
<evidence type="ECO:0000256" key="5">
    <source>
        <dbReference type="ARBA" id="ARBA00014628"/>
    </source>
</evidence>
<evidence type="ECO:0000256" key="4">
    <source>
        <dbReference type="ARBA" id="ARBA00012925"/>
    </source>
</evidence>
<evidence type="ECO:0000256" key="10">
    <source>
        <dbReference type="RuleBase" id="RU367011"/>
    </source>
</evidence>
<dbReference type="GO" id="GO:0004089">
    <property type="term" value="F:carbonate dehydratase activity"/>
    <property type="evidence" value="ECO:0007669"/>
    <property type="project" value="UniProtKB-UniRule"/>
</dbReference>
<dbReference type="InterPro" id="IPR018338">
    <property type="entry name" value="Carbonic_anhydrase_a-class_CS"/>
</dbReference>
<dbReference type="PROSITE" id="PS51144">
    <property type="entry name" value="ALPHA_CA_2"/>
    <property type="match status" value="1"/>
</dbReference>
<evidence type="ECO:0000256" key="7">
    <source>
        <dbReference type="ARBA" id="ARBA00022833"/>
    </source>
</evidence>
<dbReference type="PROSITE" id="PS00162">
    <property type="entry name" value="ALPHA_CA_1"/>
    <property type="match status" value="1"/>
</dbReference>
<dbReference type="PANTHER" id="PTHR18952">
    <property type="entry name" value="CARBONIC ANHYDRASE"/>
    <property type="match status" value="1"/>
</dbReference>
<dbReference type="InterPro" id="IPR001148">
    <property type="entry name" value="CA_dom"/>
</dbReference>
<dbReference type="CDD" id="cd03124">
    <property type="entry name" value="alpha_CA_prokaryotic_like"/>
    <property type="match status" value="1"/>
</dbReference>
<evidence type="ECO:0000256" key="2">
    <source>
        <dbReference type="ARBA" id="ARBA00002904"/>
    </source>
</evidence>
<evidence type="ECO:0000256" key="1">
    <source>
        <dbReference type="ARBA" id="ARBA00001947"/>
    </source>
</evidence>
<dbReference type="SUPFAM" id="SSF51069">
    <property type="entry name" value="Carbonic anhydrase"/>
    <property type="match status" value="1"/>
</dbReference>
<dbReference type="SMART" id="SM01057">
    <property type="entry name" value="Carb_anhydrase"/>
    <property type="match status" value="1"/>
</dbReference>
<dbReference type="InterPro" id="IPR023561">
    <property type="entry name" value="Carbonic_anhydrase_a-class"/>
</dbReference>
<dbReference type="EMBL" id="LUUH01000002">
    <property type="protein sequence ID" value="OAI09606.1"/>
    <property type="molecule type" value="Genomic_DNA"/>
</dbReference>
<sequence length="311" mass="34394">MLARLLFNSQSMVSNRAMKHIFSLIAYLTVCGLVLTPTKTFAADGHADPHWTYEEQDRWGELKDQLYKPPFPYAECGIGQKQSPVNIESGNAVKIEKIDELQPDYMEIPLSLTNNGHTIRANTSKGKLNFGNNEYDLVQFHFHAPSEHLLNGVAYPLEIHFVNGTADGRMAVLGVLVKAGAHNPAFQEILEQSPKQIGDTANPPVMIRPARLLPEHTQHFYTYAGSLTTPPPAAKACNGSSCKIFWKYRNSKLEISTASSTMTMPAPNKNSTAGYWMLIKPGMPPRLPIASTTYPYSFIAPKPPESALIPI</sequence>